<dbReference type="AlphaFoldDB" id="A0AAD8JVY7"/>
<keyword evidence="4" id="KW-1185">Reference proteome</keyword>
<dbReference type="PANTHER" id="PTHR35718:SF1">
    <property type="entry name" value="EXPRESSED PROTEIN"/>
    <property type="match status" value="1"/>
</dbReference>
<evidence type="ECO:0000256" key="1">
    <source>
        <dbReference type="SAM" id="Phobius"/>
    </source>
</evidence>
<dbReference type="Proteomes" id="UP001229421">
    <property type="component" value="Unassembled WGS sequence"/>
</dbReference>
<keyword evidence="1" id="KW-1133">Transmembrane helix</keyword>
<keyword evidence="1" id="KW-0812">Transmembrane</keyword>
<organism evidence="3 4">
    <name type="scientific">Tagetes erecta</name>
    <name type="common">African marigold</name>
    <dbReference type="NCBI Taxonomy" id="13708"/>
    <lineage>
        <taxon>Eukaryota</taxon>
        <taxon>Viridiplantae</taxon>
        <taxon>Streptophyta</taxon>
        <taxon>Embryophyta</taxon>
        <taxon>Tracheophyta</taxon>
        <taxon>Spermatophyta</taxon>
        <taxon>Magnoliopsida</taxon>
        <taxon>eudicotyledons</taxon>
        <taxon>Gunneridae</taxon>
        <taxon>Pentapetalae</taxon>
        <taxon>asterids</taxon>
        <taxon>campanulids</taxon>
        <taxon>Asterales</taxon>
        <taxon>Asteraceae</taxon>
        <taxon>Asteroideae</taxon>
        <taxon>Heliantheae alliance</taxon>
        <taxon>Tageteae</taxon>
        <taxon>Tagetes</taxon>
    </lineage>
</organism>
<comment type="caution">
    <text evidence="3">The sequence shown here is derived from an EMBL/GenBank/DDBJ whole genome shotgun (WGS) entry which is preliminary data.</text>
</comment>
<feature type="chain" id="PRO_5042008492" description="Transmembrane protein" evidence="2">
    <location>
        <begin position="19"/>
        <end position="140"/>
    </location>
</feature>
<feature type="signal peptide" evidence="2">
    <location>
        <begin position="1"/>
        <end position="18"/>
    </location>
</feature>
<evidence type="ECO:0000313" key="3">
    <source>
        <dbReference type="EMBL" id="KAK1411965.1"/>
    </source>
</evidence>
<reference evidence="3" key="1">
    <citation type="journal article" date="2023" name="bioRxiv">
        <title>Improved chromosome-level genome assembly for marigold (Tagetes erecta).</title>
        <authorList>
            <person name="Jiang F."/>
            <person name="Yuan L."/>
            <person name="Wang S."/>
            <person name="Wang H."/>
            <person name="Xu D."/>
            <person name="Wang A."/>
            <person name="Fan W."/>
        </authorList>
    </citation>
    <scope>NUCLEOTIDE SEQUENCE</scope>
    <source>
        <strain evidence="3">WSJ</strain>
        <tissue evidence="3">Leaf</tissue>
    </source>
</reference>
<feature type="transmembrane region" description="Helical" evidence="1">
    <location>
        <begin position="94"/>
        <end position="120"/>
    </location>
</feature>
<sequence>MQMNLPLIVFLSFQTIISFTTTKAQDRAPHGLVYETPMAFSPSAYNFFHPKSNPPTTSGSCDEFSCAPLPIAATVQSSLDEESKPRNEKSENRVGAGGIVGVLFGFVLVVLLAMGVYYVVTNRRGGSRSESTILPSVWFG</sequence>
<dbReference type="EMBL" id="JAUHHV010000009">
    <property type="protein sequence ID" value="KAK1411965.1"/>
    <property type="molecule type" value="Genomic_DNA"/>
</dbReference>
<evidence type="ECO:0008006" key="5">
    <source>
        <dbReference type="Google" id="ProtNLM"/>
    </source>
</evidence>
<evidence type="ECO:0000256" key="2">
    <source>
        <dbReference type="SAM" id="SignalP"/>
    </source>
</evidence>
<accession>A0AAD8JVY7</accession>
<name>A0AAD8JVY7_TARER</name>
<protein>
    <recommendedName>
        <fullName evidence="5">Transmembrane protein</fullName>
    </recommendedName>
</protein>
<evidence type="ECO:0000313" key="4">
    <source>
        <dbReference type="Proteomes" id="UP001229421"/>
    </source>
</evidence>
<proteinExistence type="predicted"/>
<keyword evidence="2" id="KW-0732">Signal</keyword>
<keyword evidence="1" id="KW-0472">Membrane</keyword>
<dbReference type="PANTHER" id="PTHR35718">
    <property type="entry name" value="EXPRESSED PROTEIN"/>
    <property type="match status" value="1"/>
</dbReference>
<gene>
    <name evidence="3" type="ORF">QVD17_32854</name>
</gene>